<dbReference type="EMBL" id="BARS01009816">
    <property type="protein sequence ID" value="GAF79958.1"/>
    <property type="molecule type" value="Genomic_DNA"/>
</dbReference>
<sequence>MKKYIILIALFVLSVSVYSQESNYYKYRCPNGCERAAFNKLHELQMIGLPDLIIFECGVCSMEFSEQDLLYAFKMHEDSVKYSQENEFIGMAEGKFKGHLDTKEIQQIKYRCPNGCEGAEFTYVYDVLFAGEKSKVYTCSKCHWAMGERYLLATAKAYRDSVANAKRYADITDSYYPGNPEYTWDGEKWVRKDAYIYKGKKLNAPFPNLYRRIDSLEKRIAELEDIIKKSFISPLPRLGGPHYIILDGEKIELRDIFKEK</sequence>
<organism evidence="1">
    <name type="scientific">marine sediment metagenome</name>
    <dbReference type="NCBI Taxonomy" id="412755"/>
    <lineage>
        <taxon>unclassified sequences</taxon>
        <taxon>metagenomes</taxon>
        <taxon>ecological metagenomes</taxon>
    </lineage>
</organism>
<name>X0SG15_9ZZZZ</name>
<comment type="caution">
    <text evidence="1">The sequence shown here is derived from an EMBL/GenBank/DDBJ whole genome shotgun (WGS) entry which is preliminary data.</text>
</comment>
<evidence type="ECO:0000313" key="1">
    <source>
        <dbReference type="EMBL" id="GAF79958.1"/>
    </source>
</evidence>
<proteinExistence type="predicted"/>
<reference evidence="1" key="1">
    <citation type="journal article" date="2014" name="Front. Microbiol.">
        <title>High frequency of phylogenetically diverse reductive dehalogenase-homologous genes in deep subseafloor sedimentary metagenomes.</title>
        <authorList>
            <person name="Kawai M."/>
            <person name="Futagami T."/>
            <person name="Toyoda A."/>
            <person name="Takaki Y."/>
            <person name="Nishi S."/>
            <person name="Hori S."/>
            <person name="Arai W."/>
            <person name="Tsubouchi T."/>
            <person name="Morono Y."/>
            <person name="Uchiyama I."/>
            <person name="Ito T."/>
            <person name="Fujiyama A."/>
            <person name="Inagaki F."/>
            <person name="Takami H."/>
        </authorList>
    </citation>
    <scope>NUCLEOTIDE SEQUENCE</scope>
    <source>
        <strain evidence="1">Expedition CK06-06</strain>
    </source>
</reference>
<accession>X0SG15</accession>
<gene>
    <name evidence="1" type="ORF">S01H1_18363</name>
</gene>
<protein>
    <submittedName>
        <fullName evidence="1">Uncharacterized protein</fullName>
    </submittedName>
</protein>
<dbReference type="AlphaFoldDB" id="X0SG15"/>